<evidence type="ECO:0000256" key="2">
    <source>
        <dbReference type="ARBA" id="ARBA00022737"/>
    </source>
</evidence>
<reference evidence="4" key="2">
    <citation type="journal article" date="2023" name="Int. J. Mol. Sci.">
        <title>De Novo Assembly and Annotation of 11 Diverse Shrub Willow (Salix) Genomes Reveals Novel Gene Organization in Sex-Linked Regions.</title>
        <authorList>
            <person name="Hyden B."/>
            <person name="Feng K."/>
            <person name="Yates T.B."/>
            <person name="Jawdy S."/>
            <person name="Cereghino C."/>
            <person name="Smart L.B."/>
            <person name="Muchero W."/>
        </authorList>
    </citation>
    <scope>NUCLEOTIDE SEQUENCE [LARGE SCALE GENOMIC DNA]</scope>
    <source>
        <tissue evidence="4">Shoot tip</tissue>
    </source>
</reference>
<dbReference type="EMBL" id="JAPFFL010000006">
    <property type="protein sequence ID" value="KAJ6720025.1"/>
    <property type="molecule type" value="Genomic_DNA"/>
</dbReference>
<dbReference type="AlphaFoldDB" id="A0A9Q0TYA1"/>
<dbReference type="Pfam" id="PF13041">
    <property type="entry name" value="PPR_2"/>
    <property type="match status" value="4"/>
</dbReference>
<dbReference type="Pfam" id="PF01535">
    <property type="entry name" value="PPR"/>
    <property type="match status" value="4"/>
</dbReference>
<feature type="repeat" description="PPR" evidence="3">
    <location>
        <begin position="557"/>
        <end position="591"/>
    </location>
</feature>
<feature type="repeat" description="PPR" evidence="3">
    <location>
        <begin position="592"/>
        <end position="626"/>
    </location>
</feature>
<comment type="similarity">
    <text evidence="1">Belongs to the PPR family. P subfamily.</text>
</comment>
<feature type="repeat" description="PPR" evidence="3">
    <location>
        <begin position="364"/>
        <end position="398"/>
    </location>
</feature>
<dbReference type="GO" id="GO:0003729">
    <property type="term" value="F:mRNA binding"/>
    <property type="evidence" value="ECO:0007669"/>
    <property type="project" value="TreeGrafter"/>
</dbReference>
<organism evidence="4 5">
    <name type="scientific">Salix viminalis</name>
    <name type="common">Common osier</name>
    <name type="synonym">Basket willow</name>
    <dbReference type="NCBI Taxonomy" id="40686"/>
    <lineage>
        <taxon>Eukaryota</taxon>
        <taxon>Viridiplantae</taxon>
        <taxon>Streptophyta</taxon>
        <taxon>Embryophyta</taxon>
        <taxon>Tracheophyta</taxon>
        <taxon>Spermatophyta</taxon>
        <taxon>Magnoliopsida</taxon>
        <taxon>eudicotyledons</taxon>
        <taxon>Gunneridae</taxon>
        <taxon>Pentapetalae</taxon>
        <taxon>rosids</taxon>
        <taxon>fabids</taxon>
        <taxon>Malpighiales</taxon>
        <taxon>Salicaceae</taxon>
        <taxon>Saliceae</taxon>
        <taxon>Salix</taxon>
    </lineage>
</organism>
<dbReference type="PANTHER" id="PTHR47933">
    <property type="entry name" value="PENTATRICOPEPTIDE REPEAT-CONTAINING PROTEIN 1, MITOCHONDRIAL"/>
    <property type="match status" value="1"/>
</dbReference>
<accession>A0A9Q0TYA1</accession>
<keyword evidence="2" id="KW-0677">Repeat</keyword>
<feature type="repeat" description="PPR" evidence="3">
    <location>
        <begin position="223"/>
        <end position="257"/>
    </location>
</feature>
<protein>
    <submittedName>
        <fullName evidence="4">PENTATRICOPEPTIDE REPEAT-CONTAINING PROTEIN MITOCHONDRIAL</fullName>
    </submittedName>
</protein>
<name>A0A9Q0TYA1_SALVM</name>
<evidence type="ECO:0000313" key="4">
    <source>
        <dbReference type="EMBL" id="KAJ6720025.1"/>
    </source>
</evidence>
<feature type="repeat" description="PPR" evidence="3">
    <location>
        <begin position="488"/>
        <end position="522"/>
    </location>
</feature>
<keyword evidence="5" id="KW-1185">Reference proteome</keyword>
<reference evidence="4" key="1">
    <citation type="submission" date="2022-11" db="EMBL/GenBank/DDBJ databases">
        <authorList>
            <person name="Hyden B.L."/>
            <person name="Feng K."/>
            <person name="Yates T."/>
            <person name="Jawdy S."/>
            <person name="Smart L.B."/>
            <person name="Muchero W."/>
        </authorList>
    </citation>
    <scope>NUCLEOTIDE SEQUENCE</scope>
    <source>
        <tissue evidence="4">Shoot tip</tissue>
    </source>
</reference>
<evidence type="ECO:0000313" key="5">
    <source>
        <dbReference type="Proteomes" id="UP001151529"/>
    </source>
</evidence>
<dbReference type="OrthoDB" id="185373at2759"/>
<dbReference type="PROSITE" id="PS51375">
    <property type="entry name" value="PPR"/>
    <property type="match status" value="11"/>
</dbReference>
<evidence type="ECO:0000256" key="1">
    <source>
        <dbReference type="ARBA" id="ARBA00007626"/>
    </source>
</evidence>
<feature type="repeat" description="PPR" evidence="3">
    <location>
        <begin position="627"/>
        <end position="661"/>
    </location>
</feature>
<feature type="repeat" description="PPR" evidence="3">
    <location>
        <begin position="293"/>
        <end position="327"/>
    </location>
</feature>
<dbReference type="SUPFAM" id="SSF81901">
    <property type="entry name" value="HCP-like"/>
    <property type="match status" value="1"/>
</dbReference>
<feature type="repeat" description="PPR" evidence="3">
    <location>
        <begin position="328"/>
        <end position="363"/>
    </location>
</feature>
<dbReference type="InterPro" id="IPR011990">
    <property type="entry name" value="TPR-like_helical_dom_sf"/>
</dbReference>
<dbReference type="Gene3D" id="1.25.40.10">
    <property type="entry name" value="Tetratricopeptide repeat domain"/>
    <property type="match status" value="5"/>
</dbReference>
<feature type="repeat" description="PPR" evidence="3">
    <location>
        <begin position="399"/>
        <end position="433"/>
    </location>
</feature>
<sequence>MLTRARFEENTESDVRERWQGAFPSYSTVLLLPSSKLSAIPFSTTVSPENPQISTTADGQDNHINDPIYNLRHLLEQGRNETAYNFTKSLILSNPSSFSSPSHLLSLFSSSSSDDASLKLTLSDMLLSICSESKMHIQVSELYGFMRQEGRLPSFRYVRMIVESLVESKKFDNVLDLFKEMVGLGFRPDKLVYGKVILAAVKLGDLKLAMGLFETMKRKVVPNVFVYNVLIGGLCKDKRIRDAEKLFGEMYVRNLVPNTVTFNTLIDGYCKAGEVDVAFGLRERMKKEKVEPSIITFNSLLSGLCKARRIEEARSMLKEIESNGFVPDGFTYSIILDGLLKSDDGAEAALDLYREAIRKGVKIDNFTCSILLNGLCKEGKVEKAEEVLRSLVEHGLVPGEVIYNTIVNGYCQIGDMDKAILTIEQMESRGLRPNCIAFNSVIGKFCELQMIDKAEEWVKKMVGKGIAPSVETYNILIDGYGSTGHCPDVITYNSLISGYSNAGNLQKCLELYETMKKLGLKPTINTFHPLISGCSKEGIKLKESLFNEMLQMNLSPDRVVYNDMIHFYQEIGHVQKAFALQQEMVDMGIRPDNKTYNSLILGHLKEGKLSETKDLVDDMKVKGLIPEADTYSLLIKGHCDLKDFNGAYVWYREMLESGFLPNVCICNELSTGLRKGGSLQEAQSICSEMIANGMDDLDTNEDLSAVAKGKQHNSSDAR</sequence>
<dbReference type="InterPro" id="IPR002885">
    <property type="entry name" value="PPR_rpt"/>
</dbReference>
<dbReference type="Pfam" id="PF12854">
    <property type="entry name" value="PPR_1"/>
    <property type="match status" value="2"/>
</dbReference>
<feature type="repeat" description="PPR" evidence="3">
    <location>
        <begin position="258"/>
        <end position="292"/>
    </location>
</feature>
<dbReference type="Proteomes" id="UP001151529">
    <property type="component" value="Chromosome 10"/>
</dbReference>
<evidence type="ECO:0000256" key="3">
    <source>
        <dbReference type="PROSITE-ProRule" id="PRU00708"/>
    </source>
</evidence>
<proteinExistence type="inferred from homology"/>
<feature type="repeat" description="PPR" evidence="3">
    <location>
        <begin position="434"/>
        <end position="468"/>
    </location>
</feature>
<dbReference type="InterPro" id="IPR051240">
    <property type="entry name" value="Mito_RNA-Proc/Resp"/>
</dbReference>
<gene>
    <name evidence="4" type="ORF">OIU85_023267</name>
</gene>
<comment type="caution">
    <text evidence="4">The sequence shown here is derived from an EMBL/GenBank/DDBJ whole genome shotgun (WGS) entry which is preliminary data.</text>
</comment>
<dbReference type="NCBIfam" id="TIGR00756">
    <property type="entry name" value="PPR"/>
    <property type="match status" value="12"/>
</dbReference>
<dbReference type="PANTHER" id="PTHR47933:SF45">
    <property type="entry name" value="PENTACOTRIPEPTIDE-REPEAT REGION OF PRORP DOMAIN-CONTAINING PROTEIN"/>
    <property type="match status" value="1"/>
</dbReference>